<dbReference type="RefSeq" id="WP_120168051.1">
    <property type="nucleotide sequence ID" value="NZ_MCIB01000008.1"/>
</dbReference>
<evidence type="ECO:0000256" key="2">
    <source>
        <dbReference type="ARBA" id="ARBA00007970"/>
    </source>
</evidence>
<dbReference type="GO" id="GO:0000105">
    <property type="term" value="P:L-histidine biosynthetic process"/>
    <property type="evidence" value="ECO:0007669"/>
    <property type="project" value="UniProtKB-UniRule"/>
</dbReference>
<evidence type="ECO:0000256" key="10">
    <source>
        <dbReference type="SAM" id="Coils"/>
    </source>
</evidence>
<evidence type="ECO:0000256" key="1">
    <source>
        <dbReference type="ARBA" id="ARBA00001933"/>
    </source>
</evidence>
<evidence type="ECO:0000256" key="4">
    <source>
        <dbReference type="ARBA" id="ARBA00022576"/>
    </source>
</evidence>
<evidence type="ECO:0000256" key="8">
    <source>
        <dbReference type="ARBA" id="ARBA00023102"/>
    </source>
</evidence>
<proteinExistence type="inferred from homology"/>
<protein>
    <recommendedName>
        <fullName evidence="9">Histidinol-phosphate aminotransferase</fullName>
        <ecNumber evidence="9">2.6.1.9</ecNumber>
    </recommendedName>
    <alternativeName>
        <fullName evidence="9">Imidazole acetol-phosphate transaminase</fullName>
    </alternativeName>
</protein>
<evidence type="ECO:0000256" key="3">
    <source>
        <dbReference type="ARBA" id="ARBA00011738"/>
    </source>
</evidence>
<dbReference type="Proteomes" id="UP000284177">
    <property type="component" value="Unassembled WGS sequence"/>
</dbReference>
<feature type="domain" description="Aminotransferase class I/classII large" evidence="11">
    <location>
        <begin position="26"/>
        <end position="345"/>
    </location>
</feature>
<dbReference type="CDD" id="cd00609">
    <property type="entry name" value="AAT_like"/>
    <property type="match status" value="1"/>
</dbReference>
<feature type="coiled-coil region" evidence="10">
    <location>
        <begin position="259"/>
        <end position="286"/>
    </location>
</feature>
<organism evidence="12 13">
    <name type="scientific">Thermohalobacter berrensis</name>
    <dbReference type="NCBI Taxonomy" id="99594"/>
    <lineage>
        <taxon>Bacteria</taxon>
        <taxon>Bacillati</taxon>
        <taxon>Bacillota</taxon>
        <taxon>Tissierellia</taxon>
        <taxon>Tissierellales</taxon>
        <taxon>Thermohalobacteraceae</taxon>
        <taxon>Thermohalobacter</taxon>
    </lineage>
</organism>
<evidence type="ECO:0000256" key="5">
    <source>
        <dbReference type="ARBA" id="ARBA00022605"/>
    </source>
</evidence>
<evidence type="ECO:0000256" key="6">
    <source>
        <dbReference type="ARBA" id="ARBA00022679"/>
    </source>
</evidence>
<keyword evidence="7 9" id="KW-0663">Pyridoxal phosphate</keyword>
<gene>
    <name evidence="9" type="primary">hisC</name>
    <name evidence="12" type="ORF">BET03_09915</name>
</gene>
<dbReference type="InterPro" id="IPR001917">
    <property type="entry name" value="Aminotrans_II_pyridoxalP_BS"/>
</dbReference>
<dbReference type="Pfam" id="PF00155">
    <property type="entry name" value="Aminotran_1_2"/>
    <property type="match status" value="1"/>
</dbReference>
<dbReference type="PANTHER" id="PTHR42885:SF2">
    <property type="entry name" value="HISTIDINOL-PHOSPHATE AMINOTRANSFERASE"/>
    <property type="match status" value="1"/>
</dbReference>
<comment type="similarity">
    <text evidence="2 9">Belongs to the class-II pyridoxal-phosphate-dependent aminotransferase family. Histidinol-phosphate aminotransferase subfamily.</text>
</comment>
<dbReference type="OrthoDB" id="9813612at2"/>
<keyword evidence="8 9" id="KW-0368">Histidine biosynthesis</keyword>
<keyword evidence="6 9" id="KW-0808">Transferase</keyword>
<reference evidence="12 13" key="1">
    <citation type="submission" date="2016-08" db="EMBL/GenBank/DDBJ databases">
        <title>Novel Firmicutes and Novel Genomes.</title>
        <authorList>
            <person name="Poppleton D.I."/>
            <person name="Gribaldo S."/>
        </authorList>
    </citation>
    <scope>NUCLEOTIDE SEQUENCE [LARGE SCALE GENOMIC DNA]</scope>
    <source>
        <strain evidence="12 13">CTT3</strain>
    </source>
</reference>
<comment type="catalytic activity">
    <reaction evidence="9">
        <text>L-histidinol phosphate + 2-oxoglutarate = 3-(imidazol-4-yl)-2-oxopropyl phosphate + L-glutamate</text>
        <dbReference type="Rhea" id="RHEA:23744"/>
        <dbReference type="ChEBI" id="CHEBI:16810"/>
        <dbReference type="ChEBI" id="CHEBI:29985"/>
        <dbReference type="ChEBI" id="CHEBI:57766"/>
        <dbReference type="ChEBI" id="CHEBI:57980"/>
        <dbReference type="EC" id="2.6.1.9"/>
    </reaction>
</comment>
<evidence type="ECO:0000259" key="11">
    <source>
        <dbReference type="Pfam" id="PF00155"/>
    </source>
</evidence>
<evidence type="ECO:0000313" key="13">
    <source>
        <dbReference type="Proteomes" id="UP000284177"/>
    </source>
</evidence>
<sequence length="358" mass="41006">MEKSLIKESILALKPYVPHDYNYIYKLDANESPFNIPNRVIESIQKKLSNLALNRYPDTDSTELRRELEKYINVDYKNILVGNGSDEMINIIINTFVDKGDVVISYSPTFVMYKHITKIIGGRYISIPTNSNFQVDIDRIIRKANKEKAKIIFLCSPNNPTGKKLNKEEILKVIRNTESLVVVDEAYIEFSQGSIVGEVKNFKRLIVLRTLSKAFGLAGIRTGYIVANDAIIDSLNSVKPPYNLNSISQLIAIELLKNKDDIFKNIEKIKKERERMYNQLKNIEGIKPYTSEANFIFVKVPNNKKIFKGLLKKGIMVRAFGDGILENHLRITVGKKKENDFLISSLKEVINNEEIRKN</sequence>
<name>A0A419T5V6_9FIRM</name>
<dbReference type="GO" id="GO:0030170">
    <property type="term" value="F:pyridoxal phosphate binding"/>
    <property type="evidence" value="ECO:0007669"/>
    <property type="project" value="InterPro"/>
</dbReference>
<dbReference type="InterPro" id="IPR015422">
    <property type="entry name" value="PyrdxlP-dep_Trfase_small"/>
</dbReference>
<keyword evidence="13" id="KW-1185">Reference proteome</keyword>
<dbReference type="EMBL" id="MCIB01000008">
    <property type="protein sequence ID" value="RKD32924.1"/>
    <property type="molecule type" value="Genomic_DNA"/>
</dbReference>
<dbReference type="PANTHER" id="PTHR42885">
    <property type="entry name" value="HISTIDINOL-PHOSPHATE AMINOTRANSFERASE-RELATED"/>
    <property type="match status" value="1"/>
</dbReference>
<keyword evidence="10" id="KW-0175">Coiled coil</keyword>
<dbReference type="AlphaFoldDB" id="A0A419T5V6"/>
<dbReference type="InterPro" id="IPR004839">
    <property type="entry name" value="Aminotransferase_I/II_large"/>
</dbReference>
<dbReference type="PROSITE" id="PS00599">
    <property type="entry name" value="AA_TRANSFER_CLASS_2"/>
    <property type="match status" value="1"/>
</dbReference>
<dbReference type="GO" id="GO:0004400">
    <property type="term" value="F:histidinol-phosphate transaminase activity"/>
    <property type="evidence" value="ECO:0007669"/>
    <property type="project" value="UniProtKB-UniRule"/>
</dbReference>
<dbReference type="UniPathway" id="UPA00031">
    <property type="reaction ID" value="UER00012"/>
</dbReference>
<evidence type="ECO:0000256" key="7">
    <source>
        <dbReference type="ARBA" id="ARBA00022898"/>
    </source>
</evidence>
<keyword evidence="4 9" id="KW-0032">Aminotransferase</keyword>
<dbReference type="NCBIfam" id="TIGR01141">
    <property type="entry name" value="hisC"/>
    <property type="match status" value="1"/>
</dbReference>
<feature type="modified residue" description="N6-(pyridoxal phosphate)lysine" evidence="9">
    <location>
        <position position="213"/>
    </location>
</feature>
<dbReference type="Gene3D" id="3.40.640.10">
    <property type="entry name" value="Type I PLP-dependent aspartate aminotransferase-like (Major domain)"/>
    <property type="match status" value="1"/>
</dbReference>
<accession>A0A419T5V6</accession>
<comment type="pathway">
    <text evidence="9">Amino-acid biosynthesis; L-histidine biosynthesis; L-histidine from 5-phospho-alpha-D-ribose 1-diphosphate: step 7/9.</text>
</comment>
<keyword evidence="5 9" id="KW-0028">Amino-acid biosynthesis</keyword>
<dbReference type="InterPro" id="IPR015421">
    <property type="entry name" value="PyrdxlP-dep_Trfase_major"/>
</dbReference>
<comment type="caution">
    <text evidence="12">The sequence shown here is derived from an EMBL/GenBank/DDBJ whole genome shotgun (WGS) entry which is preliminary data.</text>
</comment>
<dbReference type="InterPro" id="IPR005861">
    <property type="entry name" value="HisP_aminotrans"/>
</dbReference>
<dbReference type="EC" id="2.6.1.9" evidence="9"/>
<evidence type="ECO:0000256" key="9">
    <source>
        <dbReference type="HAMAP-Rule" id="MF_01023"/>
    </source>
</evidence>
<dbReference type="SUPFAM" id="SSF53383">
    <property type="entry name" value="PLP-dependent transferases"/>
    <property type="match status" value="1"/>
</dbReference>
<dbReference type="Gene3D" id="3.90.1150.10">
    <property type="entry name" value="Aspartate Aminotransferase, domain 1"/>
    <property type="match status" value="1"/>
</dbReference>
<dbReference type="InterPro" id="IPR015424">
    <property type="entry name" value="PyrdxlP-dep_Trfase"/>
</dbReference>
<dbReference type="HAMAP" id="MF_01023">
    <property type="entry name" value="HisC_aminotrans_2"/>
    <property type="match status" value="1"/>
</dbReference>
<comment type="subunit">
    <text evidence="3 9">Homodimer.</text>
</comment>
<comment type="cofactor">
    <cofactor evidence="1 9">
        <name>pyridoxal 5'-phosphate</name>
        <dbReference type="ChEBI" id="CHEBI:597326"/>
    </cofactor>
</comment>
<evidence type="ECO:0000313" key="12">
    <source>
        <dbReference type="EMBL" id="RKD32924.1"/>
    </source>
</evidence>